<gene>
    <name evidence="5" type="ORF">GBAR_LOCUS9559</name>
</gene>
<evidence type="ECO:0000256" key="2">
    <source>
        <dbReference type="ARBA" id="ARBA00023136"/>
    </source>
</evidence>
<dbReference type="PANTHER" id="PTHR21136">
    <property type="entry name" value="SNARE PROTEINS"/>
    <property type="match status" value="1"/>
</dbReference>
<dbReference type="SUPFAM" id="SSF53649">
    <property type="entry name" value="Alkaline phosphatase-like"/>
    <property type="match status" value="1"/>
</dbReference>
<comment type="similarity">
    <text evidence="1">Belongs to the synaptobrevin family.</text>
</comment>
<sequence>MNGYLSQSQCPSLGIIYSVVARGSIILAQYAAHHGNFTEVSQQVLELVPTDINSKLTYATRDYMYHYICEEGVVYMCITDDVSEEVCSQMHTPLPVKGHPVSSPHGWNIPSSSDASLLINPNAHWSTEFERSRAFLFLQHIQIKCKHKFGHSIHSAKPYALNSAFSKELATDMKSYSESALHHVGFRGSVQLDSIAIRDLVDTSGYTDLEPLELLESDNESLKSYESSNVLLRDGRSCCQWWKRWRKRIIIFLIVLSVILRSGFGSAEHVIIFGCDGFGNGGMYLENATSFLPNVNKFYTDGAHTTRARDQMPSVSAPNWATIITGMGPEESGVSENYWLPPDGHSLGPLSHLPPTSGKGKVVVVAIEGIYT</sequence>
<dbReference type="CDD" id="cd14824">
    <property type="entry name" value="Longin"/>
    <property type="match status" value="1"/>
</dbReference>
<dbReference type="SUPFAM" id="SSF64356">
    <property type="entry name" value="SNARE-like"/>
    <property type="match status" value="1"/>
</dbReference>
<dbReference type="GO" id="GO:0000149">
    <property type="term" value="F:SNARE binding"/>
    <property type="evidence" value="ECO:0007669"/>
    <property type="project" value="TreeGrafter"/>
</dbReference>
<evidence type="ECO:0000313" key="5">
    <source>
        <dbReference type="EMBL" id="CAI8015435.1"/>
    </source>
</evidence>
<dbReference type="InterPro" id="IPR011012">
    <property type="entry name" value="Longin-like_dom_sf"/>
</dbReference>
<dbReference type="GO" id="GO:0006887">
    <property type="term" value="P:exocytosis"/>
    <property type="evidence" value="ECO:0007669"/>
    <property type="project" value="TreeGrafter"/>
</dbReference>
<evidence type="ECO:0000313" key="6">
    <source>
        <dbReference type="Proteomes" id="UP001174909"/>
    </source>
</evidence>
<evidence type="ECO:0000256" key="3">
    <source>
        <dbReference type="ARBA" id="ARBA00046280"/>
    </source>
</evidence>
<dbReference type="Pfam" id="PF01663">
    <property type="entry name" value="Phosphodiest"/>
    <property type="match status" value="1"/>
</dbReference>
<dbReference type="GO" id="GO:0006906">
    <property type="term" value="P:vesicle fusion"/>
    <property type="evidence" value="ECO:0007669"/>
    <property type="project" value="TreeGrafter"/>
</dbReference>
<dbReference type="GO" id="GO:0031201">
    <property type="term" value="C:SNARE complex"/>
    <property type="evidence" value="ECO:0007669"/>
    <property type="project" value="TreeGrafter"/>
</dbReference>
<dbReference type="PROSITE" id="PS50859">
    <property type="entry name" value="LONGIN"/>
    <property type="match status" value="1"/>
</dbReference>
<evidence type="ECO:0000256" key="1">
    <source>
        <dbReference type="ARBA" id="ARBA00008025"/>
    </source>
</evidence>
<dbReference type="InterPro" id="IPR017850">
    <property type="entry name" value="Alkaline_phosphatase_core_sf"/>
</dbReference>
<dbReference type="InterPro" id="IPR002591">
    <property type="entry name" value="Phosphodiest/P_Trfase"/>
</dbReference>
<proteinExistence type="inferred from homology"/>
<name>A0AA35RPP0_GEOBA</name>
<keyword evidence="2" id="KW-0472">Membrane</keyword>
<dbReference type="Pfam" id="PF13774">
    <property type="entry name" value="Longin"/>
    <property type="match status" value="1"/>
</dbReference>
<comment type="caution">
    <text evidence="5">The sequence shown here is derived from an EMBL/GenBank/DDBJ whole genome shotgun (WGS) entry which is preliminary data.</text>
</comment>
<dbReference type="PANTHER" id="PTHR21136:SF179">
    <property type="entry name" value="VESICLE ASSOCIATED MEMBRANE PROTEIN 7-RELATED"/>
    <property type="match status" value="1"/>
</dbReference>
<comment type="subcellular location">
    <subcellularLocation>
        <location evidence="3">Endomembrane system</location>
        <topology evidence="3">Single-pass type IV membrane protein</topology>
    </subcellularLocation>
</comment>
<keyword evidence="6" id="KW-1185">Reference proteome</keyword>
<dbReference type="GO" id="GO:0012505">
    <property type="term" value="C:endomembrane system"/>
    <property type="evidence" value="ECO:0007669"/>
    <property type="project" value="UniProtKB-SubCell"/>
</dbReference>
<accession>A0AA35RPP0</accession>
<dbReference type="AlphaFoldDB" id="A0AA35RPP0"/>
<dbReference type="InterPro" id="IPR051097">
    <property type="entry name" value="Synaptobrevin-like_transport"/>
</dbReference>
<dbReference type="Gene3D" id="3.30.450.50">
    <property type="entry name" value="Longin domain"/>
    <property type="match status" value="2"/>
</dbReference>
<dbReference type="SMART" id="SM01270">
    <property type="entry name" value="Longin"/>
    <property type="match status" value="1"/>
</dbReference>
<organism evidence="5 6">
    <name type="scientific">Geodia barretti</name>
    <name type="common">Barrett's horny sponge</name>
    <dbReference type="NCBI Taxonomy" id="519541"/>
    <lineage>
        <taxon>Eukaryota</taxon>
        <taxon>Metazoa</taxon>
        <taxon>Porifera</taxon>
        <taxon>Demospongiae</taxon>
        <taxon>Heteroscleromorpha</taxon>
        <taxon>Tetractinellida</taxon>
        <taxon>Astrophorina</taxon>
        <taxon>Geodiidae</taxon>
        <taxon>Geodia</taxon>
    </lineage>
</organism>
<protein>
    <submittedName>
        <fullName evidence="5">Vesicle-associated membrane protein 7</fullName>
    </submittedName>
</protein>
<dbReference type="GO" id="GO:0005484">
    <property type="term" value="F:SNAP receptor activity"/>
    <property type="evidence" value="ECO:0007669"/>
    <property type="project" value="TreeGrafter"/>
</dbReference>
<dbReference type="Proteomes" id="UP001174909">
    <property type="component" value="Unassembled WGS sequence"/>
</dbReference>
<dbReference type="Gene3D" id="3.40.720.10">
    <property type="entry name" value="Alkaline Phosphatase, subunit A"/>
    <property type="match status" value="1"/>
</dbReference>
<dbReference type="EMBL" id="CASHTH010001443">
    <property type="protein sequence ID" value="CAI8015435.1"/>
    <property type="molecule type" value="Genomic_DNA"/>
</dbReference>
<dbReference type="InterPro" id="IPR010908">
    <property type="entry name" value="Longin_dom"/>
</dbReference>
<reference evidence="5" key="1">
    <citation type="submission" date="2023-03" db="EMBL/GenBank/DDBJ databases">
        <authorList>
            <person name="Steffen K."/>
            <person name="Cardenas P."/>
        </authorList>
    </citation>
    <scope>NUCLEOTIDE SEQUENCE</scope>
</reference>
<evidence type="ECO:0000259" key="4">
    <source>
        <dbReference type="PROSITE" id="PS50859"/>
    </source>
</evidence>
<feature type="domain" description="Longin" evidence="4">
    <location>
        <begin position="19"/>
        <end position="81"/>
    </location>
</feature>